<protein>
    <submittedName>
        <fullName evidence="1">Uncharacterized protein</fullName>
    </submittedName>
</protein>
<name>A0A9N8F1P9_9STRA</name>
<organism evidence="1 2">
    <name type="scientific">Seminavis robusta</name>
    <dbReference type="NCBI Taxonomy" id="568900"/>
    <lineage>
        <taxon>Eukaryota</taxon>
        <taxon>Sar</taxon>
        <taxon>Stramenopiles</taxon>
        <taxon>Ochrophyta</taxon>
        <taxon>Bacillariophyta</taxon>
        <taxon>Bacillariophyceae</taxon>
        <taxon>Bacillariophycidae</taxon>
        <taxon>Naviculales</taxon>
        <taxon>Naviculaceae</taxon>
        <taxon>Seminavis</taxon>
    </lineage>
</organism>
<proteinExistence type="predicted"/>
<reference evidence="1" key="1">
    <citation type="submission" date="2020-06" db="EMBL/GenBank/DDBJ databases">
        <authorList>
            <consortium name="Plant Systems Biology data submission"/>
        </authorList>
    </citation>
    <scope>NUCLEOTIDE SEQUENCE</scope>
    <source>
        <strain evidence="1">D6</strain>
    </source>
</reference>
<evidence type="ECO:0000313" key="1">
    <source>
        <dbReference type="EMBL" id="CAB9530958.1"/>
    </source>
</evidence>
<accession>A0A9N8F1P9</accession>
<comment type="caution">
    <text evidence="1">The sequence shown here is derived from an EMBL/GenBank/DDBJ whole genome shotgun (WGS) entry which is preliminary data.</text>
</comment>
<keyword evidence="2" id="KW-1185">Reference proteome</keyword>
<dbReference type="OrthoDB" id="67991at2759"/>
<sequence length="324" mass="36916">MFSHTKSWLDFRSDLMDISWLAKAKADLDGDSAMADAGAVDESDEFHVGIIMGAFWFLVARCHRSNYSEDFVRSDLRSTLFFDQLARCYLETTMLPGDDGREIILQKLLVADSENPEQVPPAHPAFPFVRRGIFNLYGGFACLAAHWYYNSFNFPNRPLTHPDSLDELVMSAVRTFSTQRLLASRNKDDFPKEAAFQQLFNEAANRFLPAFNSLTPELSTTATRNGKVVTGELDFYVNSSLQWAVELLRKGDGIGEHLARSDRNTGKYRDVEMKQHLVVDFRGPLTGSVRYEPNRCTFYFSADFRSFQCKMRHNPLTPSFDLPP</sequence>
<dbReference type="AlphaFoldDB" id="A0A9N8F1P9"/>
<gene>
    <name evidence="1" type="ORF">SEMRO_3141_G344370.1</name>
</gene>
<dbReference type="EMBL" id="CAICTM010003139">
    <property type="protein sequence ID" value="CAB9530958.1"/>
    <property type="molecule type" value="Genomic_DNA"/>
</dbReference>
<dbReference type="Proteomes" id="UP001153069">
    <property type="component" value="Unassembled WGS sequence"/>
</dbReference>
<evidence type="ECO:0000313" key="2">
    <source>
        <dbReference type="Proteomes" id="UP001153069"/>
    </source>
</evidence>